<keyword evidence="1" id="KW-0472">Membrane</keyword>
<sequence>MFFRFGAAIGLIVIVCLIGIAIEKRNLDLRRELSQQHARSEEFREAHARLRLKTQQLGSTSRLMQDIPKPEPEIAGTEHIHLEHGASIPLLRWRSHSSRTVNQRNRSTLNVTR</sequence>
<feature type="transmembrane region" description="Helical" evidence="1">
    <location>
        <begin position="6"/>
        <end position="22"/>
    </location>
</feature>
<evidence type="ECO:0000313" key="3">
    <source>
        <dbReference type="Proteomes" id="UP000317178"/>
    </source>
</evidence>
<accession>A0A518CNQ2</accession>
<name>A0A518CNQ2_9PLAN</name>
<dbReference type="KEGG" id="plon:Pla110_25910"/>
<keyword evidence="1" id="KW-1133">Transmembrane helix</keyword>
<reference evidence="2 3" key="1">
    <citation type="submission" date="2019-02" db="EMBL/GenBank/DDBJ databases">
        <title>Deep-cultivation of Planctomycetes and their phenomic and genomic characterization uncovers novel biology.</title>
        <authorList>
            <person name="Wiegand S."/>
            <person name="Jogler M."/>
            <person name="Boedeker C."/>
            <person name="Pinto D."/>
            <person name="Vollmers J."/>
            <person name="Rivas-Marin E."/>
            <person name="Kohn T."/>
            <person name="Peeters S.H."/>
            <person name="Heuer A."/>
            <person name="Rast P."/>
            <person name="Oberbeckmann S."/>
            <person name="Bunk B."/>
            <person name="Jeske O."/>
            <person name="Meyerdierks A."/>
            <person name="Storesund J.E."/>
            <person name="Kallscheuer N."/>
            <person name="Luecker S."/>
            <person name="Lage O.M."/>
            <person name="Pohl T."/>
            <person name="Merkel B.J."/>
            <person name="Hornburger P."/>
            <person name="Mueller R.-W."/>
            <person name="Bruemmer F."/>
            <person name="Labrenz M."/>
            <person name="Spormann A.M."/>
            <person name="Op den Camp H."/>
            <person name="Overmann J."/>
            <person name="Amann R."/>
            <person name="Jetten M.S.M."/>
            <person name="Mascher T."/>
            <person name="Medema M.H."/>
            <person name="Devos D.P."/>
            <person name="Kaster A.-K."/>
            <person name="Ovreas L."/>
            <person name="Rohde M."/>
            <person name="Galperin M.Y."/>
            <person name="Jogler C."/>
        </authorList>
    </citation>
    <scope>NUCLEOTIDE SEQUENCE [LARGE SCALE GENOMIC DNA]</scope>
    <source>
        <strain evidence="2 3">Pla110</strain>
    </source>
</reference>
<evidence type="ECO:0008006" key="4">
    <source>
        <dbReference type="Google" id="ProtNLM"/>
    </source>
</evidence>
<keyword evidence="3" id="KW-1185">Reference proteome</keyword>
<keyword evidence="1" id="KW-0812">Transmembrane</keyword>
<dbReference type="Proteomes" id="UP000317178">
    <property type="component" value="Chromosome"/>
</dbReference>
<dbReference type="AlphaFoldDB" id="A0A518CNQ2"/>
<organism evidence="2 3">
    <name type="scientific">Polystyrenella longa</name>
    <dbReference type="NCBI Taxonomy" id="2528007"/>
    <lineage>
        <taxon>Bacteria</taxon>
        <taxon>Pseudomonadati</taxon>
        <taxon>Planctomycetota</taxon>
        <taxon>Planctomycetia</taxon>
        <taxon>Planctomycetales</taxon>
        <taxon>Planctomycetaceae</taxon>
        <taxon>Polystyrenella</taxon>
    </lineage>
</organism>
<proteinExistence type="predicted"/>
<evidence type="ECO:0000313" key="2">
    <source>
        <dbReference type="EMBL" id="QDU80855.1"/>
    </source>
</evidence>
<dbReference type="RefSeq" id="WP_144996090.1">
    <property type="nucleotide sequence ID" value="NZ_CP036281.1"/>
</dbReference>
<gene>
    <name evidence="2" type="ORF">Pla110_25910</name>
</gene>
<dbReference type="EMBL" id="CP036281">
    <property type="protein sequence ID" value="QDU80855.1"/>
    <property type="molecule type" value="Genomic_DNA"/>
</dbReference>
<evidence type="ECO:0000256" key="1">
    <source>
        <dbReference type="SAM" id="Phobius"/>
    </source>
</evidence>
<protein>
    <recommendedName>
        <fullName evidence="4">Cell division protein FtsL</fullName>
    </recommendedName>
</protein>
<dbReference type="OrthoDB" id="214577at2"/>